<evidence type="ECO:0000256" key="4">
    <source>
        <dbReference type="ARBA" id="ARBA00022741"/>
    </source>
</evidence>
<keyword evidence="4" id="KW-0547">Nucleotide-binding</keyword>
<dbReference type="PANTHER" id="PTHR12358">
    <property type="entry name" value="SPHINGOSINE KINASE"/>
    <property type="match status" value="1"/>
</dbReference>
<dbReference type="EMBL" id="SRMQ01000001">
    <property type="protein sequence ID" value="TGJ77651.1"/>
    <property type="molecule type" value="Genomic_DNA"/>
</dbReference>
<evidence type="ECO:0000256" key="6">
    <source>
        <dbReference type="ARBA" id="ARBA00022840"/>
    </source>
</evidence>
<evidence type="ECO:0000259" key="9">
    <source>
        <dbReference type="PROSITE" id="PS50146"/>
    </source>
</evidence>
<dbReference type="InterPro" id="IPR050187">
    <property type="entry name" value="Lipid_Phosphate_FormReg"/>
</dbReference>
<dbReference type="Gene3D" id="3.40.50.10330">
    <property type="entry name" value="Probable inorganic polyphosphate/atp-NAD kinase, domain 1"/>
    <property type="match status" value="1"/>
</dbReference>
<evidence type="ECO:0000313" key="10">
    <source>
        <dbReference type="EMBL" id="TGJ77651.1"/>
    </source>
</evidence>
<dbReference type="GO" id="GO:0008654">
    <property type="term" value="P:phospholipid biosynthetic process"/>
    <property type="evidence" value="ECO:0007669"/>
    <property type="project" value="UniProtKB-KW"/>
</dbReference>
<reference evidence="10 11" key="1">
    <citation type="submission" date="2019-04" db="EMBL/GenBank/DDBJ databases">
        <authorList>
            <person name="Poehlein A."/>
            <person name="Bengelsdorf F.R."/>
            <person name="Duerre P."/>
            <person name="Daniel R."/>
        </authorList>
    </citation>
    <scope>NUCLEOTIDE SEQUENCE [LARGE SCALE GENOMIC DNA]</scope>
    <source>
        <strain evidence="10 11">BS-1</strain>
    </source>
</reference>
<comment type="caution">
    <text evidence="10">The sequence shown here is derived from an EMBL/GenBank/DDBJ whole genome shotgun (WGS) entry which is preliminary data.</text>
</comment>
<evidence type="ECO:0000256" key="7">
    <source>
        <dbReference type="ARBA" id="ARBA00023209"/>
    </source>
</evidence>
<organism evidence="10 11">
    <name type="scientific">Caproiciproducens galactitolivorans</name>
    <dbReference type="NCBI Taxonomy" id="642589"/>
    <lineage>
        <taxon>Bacteria</taxon>
        <taxon>Bacillati</taxon>
        <taxon>Bacillota</taxon>
        <taxon>Clostridia</taxon>
        <taxon>Eubacteriales</taxon>
        <taxon>Acutalibacteraceae</taxon>
        <taxon>Caproiciproducens</taxon>
    </lineage>
</organism>
<dbReference type="InterPro" id="IPR001206">
    <property type="entry name" value="Diacylglycerol_kinase_cat_dom"/>
</dbReference>
<feature type="domain" description="DAGKc" evidence="9">
    <location>
        <begin position="22"/>
        <end position="152"/>
    </location>
</feature>
<keyword evidence="7" id="KW-0594">Phospholipid biosynthesis</keyword>
<dbReference type="Gene3D" id="2.60.200.40">
    <property type="match status" value="1"/>
</dbReference>
<comment type="cofactor">
    <cofactor evidence="1">
        <name>Mg(2+)</name>
        <dbReference type="ChEBI" id="CHEBI:18420"/>
    </cofactor>
</comment>
<keyword evidence="7" id="KW-0444">Lipid biosynthesis</keyword>
<dbReference type="PANTHER" id="PTHR12358:SF54">
    <property type="entry name" value="SPHINGOSINE KINASE RELATED PROTEIN"/>
    <property type="match status" value="1"/>
</dbReference>
<dbReference type="Pfam" id="PF19279">
    <property type="entry name" value="YegS_C"/>
    <property type="match status" value="1"/>
</dbReference>
<keyword evidence="5 10" id="KW-0418">Kinase</keyword>
<dbReference type="InterPro" id="IPR016064">
    <property type="entry name" value="NAD/diacylglycerol_kinase_sf"/>
</dbReference>
<protein>
    <submittedName>
        <fullName evidence="10">Diacylglycerol kinase</fullName>
        <ecNumber evidence="10">2.7.1.107</ecNumber>
    </submittedName>
</protein>
<dbReference type="GO" id="GO:0005524">
    <property type="term" value="F:ATP binding"/>
    <property type="evidence" value="ECO:0007669"/>
    <property type="project" value="UniProtKB-KW"/>
</dbReference>
<keyword evidence="8" id="KW-1208">Phospholipid metabolism</keyword>
<keyword evidence="11" id="KW-1185">Reference proteome</keyword>
<keyword evidence="3 10" id="KW-0808">Transferase</keyword>
<evidence type="ECO:0000256" key="3">
    <source>
        <dbReference type="ARBA" id="ARBA00022679"/>
    </source>
</evidence>
<dbReference type="Pfam" id="PF00781">
    <property type="entry name" value="DAGK_cat"/>
    <property type="match status" value="1"/>
</dbReference>
<keyword evidence="6" id="KW-0067">ATP-binding</keyword>
<dbReference type="AlphaFoldDB" id="A0A4Z0YEN3"/>
<dbReference type="Proteomes" id="UP000297714">
    <property type="component" value="Unassembled WGS sequence"/>
</dbReference>
<evidence type="ECO:0000256" key="1">
    <source>
        <dbReference type="ARBA" id="ARBA00001946"/>
    </source>
</evidence>
<dbReference type="PROSITE" id="PS50146">
    <property type="entry name" value="DAGK"/>
    <property type="match status" value="1"/>
</dbReference>
<dbReference type="GO" id="GO:0004143">
    <property type="term" value="F:ATP-dependent diacylglycerol kinase activity"/>
    <property type="evidence" value="ECO:0007669"/>
    <property type="project" value="UniProtKB-EC"/>
</dbReference>
<dbReference type="EC" id="2.7.1.107" evidence="10"/>
<name>A0A4Z0YEN3_9FIRM</name>
<dbReference type="InterPro" id="IPR017438">
    <property type="entry name" value="ATP-NAD_kinase_N"/>
</dbReference>
<comment type="similarity">
    <text evidence="2">Belongs to the diacylglycerol/lipid kinase family.</text>
</comment>
<keyword evidence="7" id="KW-0443">Lipid metabolism</keyword>
<sequence>MNKACEKGFAVKMENEIYYWGKRRRRAKLIFNPASGSANASPVQLMNIISMLQEWKFIPEVYLTEPDSDYAKMVQETLVQGVNLFVVCGGDGTISAVAREIAGLPATLGIIPTGTQNNIALSLNIPQDIPSAISILRLGERVKIDMGMVVYGDMKMPFLEVCSVGLMSSLFSAGDDIQHGHFERVGDFLATLVSSTHSKIKLSMDDRREIVRMGHVVLVTNMPHVGRNYRVGNKAAFKDGLLDVLLFSNLNKINLLGCALKGSDISEVEDPRIEHYHVHKVDIETMPPMQIMADSVPLGTGAVHIEMNRRALAVMLPRSQKENKQARNQKKND</sequence>
<evidence type="ECO:0000256" key="2">
    <source>
        <dbReference type="ARBA" id="ARBA00005983"/>
    </source>
</evidence>
<proteinExistence type="inferred from homology"/>
<evidence type="ECO:0000256" key="8">
    <source>
        <dbReference type="ARBA" id="ARBA00023264"/>
    </source>
</evidence>
<evidence type="ECO:0000256" key="5">
    <source>
        <dbReference type="ARBA" id="ARBA00022777"/>
    </source>
</evidence>
<dbReference type="SMART" id="SM00046">
    <property type="entry name" value="DAGKc"/>
    <property type="match status" value="1"/>
</dbReference>
<dbReference type="InterPro" id="IPR045540">
    <property type="entry name" value="YegS/DAGK_C"/>
</dbReference>
<accession>A0A4Z0YEN3</accession>
<dbReference type="SUPFAM" id="SSF111331">
    <property type="entry name" value="NAD kinase/diacylglycerol kinase-like"/>
    <property type="match status" value="1"/>
</dbReference>
<evidence type="ECO:0000313" key="11">
    <source>
        <dbReference type="Proteomes" id="UP000297714"/>
    </source>
</evidence>
<gene>
    <name evidence="10" type="primary">dagK_2</name>
    <name evidence="10" type="ORF">CAGA_00420</name>
</gene>